<feature type="compositionally biased region" description="Low complexity" evidence="8">
    <location>
        <begin position="383"/>
        <end position="396"/>
    </location>
</feature>
<feature type="domain" description="Protein kinase" evidence="10">
    <location>
        <begin position="18"/>
        <end position="284"/>
    </location>
</feature>
<evidence type="ECO:0000313" key="13">
    <source>
        <dbReference type="Proteomes" id="UP000345527"/>
    </source>
</evidence>
<keyword evidence="2 12" id="KW-0723">Serine/threonine-protein kinase</keyword>
<dbReference type="InterPro" id="IPR017441">
    <property type="entry name" value="Protein_kinase_ATP_BS"/>
</dbReference>
<evidence type="ECO:0000313" key="12">
    <source>
        <dbReference type="EMBL" id="KAA8823187.1"/>
    </source>
</evidence>
<evidence type="ECO:0000256" key="1">
    <source>
        <dbReference type="ARBA" id="ARBA00012513"/>
    </source>
</evidence>
<dbReference type="EMBL" id="RZOA01000011">
    <property type="protein sequence ID" value="KAA8823187.1"/>
    <property type="molecule type" value="Genomic_DNA"/>
</dbReference>
<gene>
    <name evidence="12" type="ORF">EM848_06675</name>
    <name evidence="11" type="ORF">EMO90_08545</name>
</gene>
<dbReference type="InterPro" id="IPR011009">
    <property type="entry name" value="Kinase-like_dom_sf"/>
</dbReference>
<feature type="region of interest" description="Disordered" evidence="8">
    <location>
        <begin position="370"/>
        <end position="467"/>
    </location>
</feature>
<evidence type="ECO:0000256" key="7">
    <source>
        <dbReference type="PROSITE-ProRule" id="PRU10141"/>
    </source>
</evidence>
<keyword evidence="9" id="KW-0472">Membrane</keyword>
<dbReference type="CDD" id="cd14014">
    <property type="entry name" value="STKc_PknB_like"/>
    <property type="match status" value="1"/>
</dbReference>
<dbReference type="SUPFAM" id="SSF56112">
    <property type="entry name" value="Protein kinase-like (PK-like)"/>
    <property type="match status" value="1"/>
</dbReference>
<feature type="binding site" evidence="7">
    <location>
        <position position="56"/>
    </location>
    <ligand>
        <name>ATP</name>
        <dbReference type="ChEBI" id="CHEBI:30616"/>
    </ligand>
</feature>
<evidence type="ECO:0000313" key="14">
    <source>
        <dbReference type="Proteomes" id="UP000374630"/>
    </source>
</evidence>
<evidence type="ECO:0000256" key="4">
    <source>
        <dbReference type="ARBA" id="ARBA00022741"/>
    </source>
</evidence>
<dbReference type="EMBL" id="RZNZ01000011">
    <property type="protein sequence ID" value="KAA8819279.1"/>
    <property type="molecule type" value="Genomic_DNA"/>
</dbReference>
<keyword evidence="5 12" id="KW-0418">Kinase</keyword>
<evidence type="ECO:0000256" key="3">
    <source>
        <dbReference type="ARBA" id="ARBA00022679"/>
    </source>
</evidence>
<keyword evidence="9" id="KW-0812">Transmembrane</keyword>
<dbReference type="Pfam" id="PF00069">
    <property type="entry name" value="Pkinase"/>
    <property type="match status" value="1"/>
</dbReference>
<dbReference type="Proteomes" id="UP000374630">
    <property type="component" value="Unassembled WGS sequence"/>
</dbReference>
<evidence type="ECO:0000259" key="10">
    <source>
        <dbReference type="PROSITE" id="PS50011"/>
    </source>
</evidence>
<dbReference type="InterPro" id="IPR008271">
    <property type="entry name" value="Ser/Thr_kinase_AS"/>
</dbReference>
<dbReference type="GO" id="GO:0004674">
    <property type="term" value="F:protein serine/threonine kinase activity"/>
    <property type="evidence" value="ECO:0007669"/>
    <property type="project" value="UniProtKB-KW"/>
</dbReference>
<evidence type="ECO:0000256" key="6">
    <source>
        <dbReference type="ARBA" id="ARBA00022840"/>
    </source>
</evidence>
<comment type="caution">
    <text evidence="12">The sequence shown here is derived from an EMBL/GenBank/DDBJ whole genome shotgun (WGS) entry which is preliminary data.</text>
</comment>
<feature type="transmembrane region" description="Helical" evidence="9">
    <location>
        <begin position="338"/>
        <end position="361"/>
    </location>
</feature>
<dbReference type="Proteomes" id="UP000345527">
    <property type="component" value="Unassembled WGS sequence"/>
</dbReference>
<protein>
    <recommendedName>
        <fullName evidence="1">non-specific serine/threonine protein kinase</fullName>
        <ecNumber evidence="1">2.7.11.1</ecNumber>
    </recommendedName>
</protein>
<dbReference type="RefSeq" id="WP_150354154.1">
    <property type="nucleotide sequence ID" value="NZ_RZNZ01000011.1"/>
</dbReference>
<keyword evidence="6 7" id="KW-0067">ATP-binding</keyword>
<keyword evidence="9" id="KW-1133">Transmembrane helix</keyword>
<dbReference type="AlphaFoldDB" id="A0A5J5DU39"/>
<dbReference type="PROSITE" id="PS50011">
    <property type="entry name" value="PROTEIN_KINASE_DOM"/>
    <property type="match status" value="1"/>
</dbReference>
<sequence>MTSYAQSRQPSQQPPHGYELIRRIGGGATADVLLCRPMPPVPSAGPASGSNPVAVKLSRRQSDRTTAERFRAEAAFLARLSLHPHILTILGSGVTDDGRPFLALEYAPHGSLRDLMAVRTFSPAQTADLGIRISGALLTAHRTGITHRDIKPSNILVGADGLPRLADFGIAAGVYDGATATGFSTPWAAPEVIAGLTGGSEASDLYALAAVLYAALAGASPYEYGYAPHDEAELERCVLEHPLPELKRPDVPPSLARALELTLSKDPERRPFSALEFARQLQRMQGAMGVPVTPLVADGVPAMPARMASRAAAVGSASRNRRNRAAHAAARKRGSRGLIVGVIAATVSLLMIIATLAWLAMPRADSVPAPDIVKAPGPQVDEPTPSATLPSDSSSPDPAPAEPAWPDPAGIMPDAIPMLPDQEPSQPIPSPSPDDWPIGGDALSIGLFHPSVPHGPCTAPSAEGVRS</sequence>
<reference evidence="13 14" key="1">
    <citation type="journal article" date="2019" name="Syst. Appl. Microbiol.">
        <title>Characterization of Bifidobacterium species in feaces of the Egyptian fruit bat: Description of B. vespertilionis sp. nov. and B. rousetti sp. nov.</title>
        <authorList>
            <person name="Modesto M."/>
            <person name="Satti M."/>
            <person name="Watanabe K."/>
            <person name="Puglisi E."/>
            <person name="Morelli L."/>
            <person name="Huang C.-H."/>
            <person name="Liou J.-S."/>
            <person name="Miyashita M."/>
            <person name="Tamura T."/>
            <person name="Saito S."/>
            <person name="Mori K."/>
            <person name="Huang L."/>
            <person name="Sciavilla P."/>
            <person name="Sandri C."/>
            <person name="Spiezio C."/>
            <person name="Vitali F."/>
            <person name="Cavalieri D."/>
            <person name="Perpetuini G."/>
            <person name="Tofalo R."/>
            <person name="Bonetti A."/>
            <person name="Arita M."/>
            <person name="Mattarelli P."/>
        </authorList>
    </citation>
    <scope>NUCLEOTIDE SEQUENCE [LARGE SCALE GENOMIC DNA]</scope>
    <source>
        <strain evidence="11 14">RST16</strain>
        <strain evidence="12 13">RST8</strain>
    </source>
</reference>
<evidence type="ECO:0000256" key="9">
    <source>
        <dbReference type="SAM" id="Phobius"/>
    </source>
</evidence>
<dbReference type="Gene3D" id="1.10.510.10">
    <property type="entry name" value="Transferase(Phosphotransferase) domain 1"/>
    <property type="match status" value="1"/>
</dbReference>
<dbReference type="SMART" id="SM00220">
    <property type="entry name" value="S_TKc"/>
    <property type="match status" value="1"/>
</dbReference>
<feature type="compositionally biased region" description="Pro residues" evidence="8">
    <location>
        <begin position="397"/>
        <end position="406"/>
    </location>
</feature>
<dbReference type="GO" id="GO:0005524">
    <property type="term" value="F:ATP binding"/>
    <property type="evidence" value="ECO:0007669"/>
    <property type="project" value="UniProtKB-UniRule"/>
</dbReference>
<dbReference type="OrthoDB" id="9762169at2"/>
<dbReference type="PANTHER" id="PTHR43289:SF6">
    <property type="entry name" value="SERINE_THREONINE-PROTEIN KINASE NEKL-3"/>
    <property type="match status" value="1"/>
</dbReference>
<evidence type="ECO:0000256" key="8">
    <source>
        <dbReference type="SAM" id="MobiDB-lite"/>
    </source>
</evidence>
<keyword evidence="14" id="KW-1185">Reference proteome</keyword>
<evidence type="ECO:0000256" key="2">
    <source>
        <dbReference type="ARBA" id="ARBA00022527"/>
    </source>
</evidence>
<evidence type="ECO:0000256" key="5">
    <source>
        <dbReference type="ARBA" id="ARBA00022777"/>
    </source>
</evidence>
<dbReference type="PROSITE" id="PS00107">
    <property type="entry name" value="PROTEIN_KINASE_ATP"/>
    <property type="match status" value="1"/>
</dbReference>
<dbReference type="PROSITE" id="PS00108">
    <property type="entry name" value="PROTEIN_KINASE_ST"/>
    <property type="match status" value="1"/>
</dbReference>
<dbReference type="InterPro" id="IPR000719">
    <property type="entry name" value="Prot_kinase_dom"/>
</dbReference>
<keyword evidence="4 7" id="KW-0547">Nucleotide-binding</keyword>
<proteinExistence type="predicted"/>
<evidence type="ECO:0000313" key="11">
    <source>
        <dbReference type="EMBL" id="KAA8819279.1"/>
    </source>
</evidence>
<accession>A0A5J5DU39</accession>
<keyword evidence="3" id="KW-0808">Transferase</keyword>
<name>A0A5J5DU39_9BIFI</name>
<dbReference type="PANTHER" id="PTHR43289">
    <property type="entry name" value="MITOGEN-ACTIVATED PROTEIN KINASE KINASE KINASE 20-RELATED"/>
    <property type="match status" value="1"/>
</dbReference>
<organism evidence="12 13">
    <name type="scientific">Bifidobacterium vespertilionis</name>
    <dbReference type="NCBI Taxonomy" id="2562524"/>
    <lineage>
        <taxon>Bacteria</taxon>
        <taxon>Bacillati</taxon>
        <taxon>Actinomycetota</taxon>
        <taxon>Actinomycetes</taxon>
        <taxon>Bifidobacteriales</taxon>
        <taxon>Bifidobacteriaceae</taxon>
        <taxon>Bifidobacterium</taxon>
    </lineage>
</organism>
<dbReference type="EC" id="2.7.11.1" evidence="1"/>